<keyword evidence="4" id="KW-1185">Reference proteome</keyword>
<dbReference type="Pfam" id="PF07728">
    <property type="entry name" value="AAA_5"/>
    <property type="match status" value="1"/>
</dbReference>
<feature type="compositionally biased region" description="Polar residues" evidence="1">
    <location>
        <begin position="1"/>
        <end position="13"/>
    </location>
</feature>
<sequence>MNLLSEPQNSQTPFELLVPDQRGPQRLEDLAGRELPASLGNHREAARHYQPDADLVDAVNVALAVGAPLLLTGEPGTGKTQVAHYLAWYFDIEDNLFPLFVRSTTTAEDLLYRFDPVAYLHAANDPANRGGSVDKSAFVERGPLWRAYETKGPSVVLIDEIDKAPRDFPNDLLNILDQHEFEVPETNEHISRGDRSPPVVVITSNSERRLPEPFLRRCIFHHIAFTEALVRRAVEARIGDFPHLPEAVREAAIERFLELRGREIRKKPATAELLVWLTVLSARGNVTETSLRENRLADLPALAALIKDRDDLAVLQ</sequence>
<dbReference type="PANTHER" id="PTHR42759">
    <property type="entry name" value="MOXR FAMILY PROTEIN"/>
    <property type="match status" value="1"/>
</dbReference>
<feature type="region of interest" description="Disordered" evidence="1">
    <location>
        <begin position="1"/>
        <end position="21"/>
    </location>
</feature>
<dbReference type="EMBL" id="AZHX01000331">
    <property type="protein sequence ID" value="ETX07972.1"/>
    <property type="molecule type" value="Genomic_DNA"/>
</dbReference>
<dbReference type="CDD" id="cd00009">
    <property type="entry name" value="AAA"/>
    <property type="match status" value="1"/>
</dbReference>
<dbReference type="InterPro" id="IPR050764">
    <property type="entry name" value="CbbQ/NirQ/NorQ/GpvN"/>
</dbReference>
<dbReference type="GO" id="GO:0005524">
    <property type="term" value="F:ATP binding"/>
    <property type="evidence" value="ECO:0007669"/>
    <property type="project" value="InterPro"/>
</dbReference>
<evidence type="ECO:0000313" key="3">
    <source>
        <dbReference type="EMBL" id="ETX07972.1"/>
    </source>
</evidence>
<dbReference type="Gene3D" id="3.40.50.300">
    <property type="entry name" value="P-loop containing nucleotide triphosphate hydrolases"/>
    <property type="match status" value="1"/>
</dbReference>
<evidence type="ECO:0000259" key="2">
    <source>
        <dbReference type="SMART" id="SM00382"/>
    </source>
</evidence>
<dbReference type="GO" id="GO:0016887">
    <property type="term" value="F:ATP hydrolysis activity"/>
    <property type="evidence" value="ECO:0007669"/>
    <property type="project" value="InterPro"/>
</dbReference>
<accession>W4MEB6</accession>
<dbReference type="SUPFAM" id="SSF52540">
    <property type="entry name" value="P-loop containing nucleoside triphosphate hydrolases"/>
    <property type="match status" value="1"/>
</dbReference>
<dbReference type="InterPro" id="IPR003593">
    <property type="entry name" value="AAA+_ATPase"/>
</dbReference>
<dbReference type="AlphaFoldDB" id="W4MEB6"/>
<dbReference type="HOGENOM" id="CLU_051820_2_1_7"/>
<comment type="caution">
    <text evidence="3">The sequence shown here is derived from an EMBL/GenBank/DDBJ whole genome shotgun (WGS) entry which is preliminary data.</text>
</comment>
<proteinExistence type="predicted"/>
<gene>
    <name evidence="3" type="ORF">ETSY2_08115</name>
</gene>
<dbReference type="InterPro" id="IPR011704">
    <property type="entry name" value="ATPase_dyneun-rel_AAA"/>
</dbReference>
<dbReference type="PATRIC" id="fig|1429439.4.peg.1388"/>
<protein>
    <submittedName>
        <fullName evidence="3">ATPase AAA</fullName>
    </submittedName>
</protein>
<name>W4MEB6_9BACT</name>
<dbReference type="PANTHER" id="PTHR42759:SF1">
    <property type="entry name" value="MAGNESIUM-CHELATASE SUBUNIT CHLD"/>
    <property type="match status" value="1"/>
</dbReference>
<reference evidence="3 4" key="1">
    <citation type="journal article" date="2014" name="Nature">
        <title>An environmental bacterial taxon with a large and distinct metabolic repertoire.</title>
        <authorList>
            <person name="Wilson M.C."/>
            <person name="Mori T."/>
            <person name="Ruckert C."/>
            <person name="Uria A.R."/>
            <person name="Helf M.J."/>
            <person name="Takada K."/>
            <person name="Gernert C."/>
            <person name="Steffens U.A."/>
            <person name="Heycke N."/>
            <person name="Schmitt S."/>
            <person name="Rinke C."/>
            <person name="Helfrich E.J."/>
            <person name="Brachmann A.O."/>
            <person name="Gurgui C."/>
            <person name="Wakimoto T."/>
            <person name="Kracht M."/>
            <person name="Crusemann M."/>
            <person name="Hentschel U."/>
            <person name="Abe I."/>
            <person name="Matsunaga S."/>
            <person name="Kalinowski J."/>
            <person name="Takeyama H."/>
            <person name="Piel J."/>
        </authorList>
    </citation>
    <scope>NUCLEOTIDE SEQUENCE [LARGE SCALE GENOMIC DNA]</scope>
    <source>
        <strain evidence="4">TSY2</strain>
    </source>
</reference>
<dbReference type="Proteomes" id="UP000019140">
    <property type="component" value="Unassembled WGS sequence"/>
</dbReference>
<feature type="domain" description="AAA+ ATPase" evidence="2">
    <location>
        <begin position="65"/>
        <end position="229"/>
    </location>
</feature>
<dbReference type="InterPro" id="IPR027417">
    <property type="entry name" value="P-loop_NTPase"/>
</dbReference>
<evidence type="ECO:0000313" key="4">
    <source>
        <dbReference type="Proteomes" id="UP000019140"/>
    </source>
</evidence>
<evidence type="ECO:0000256" key="1">
    <source>
        <dbReference type="SAM" id="MobiDB-lite"/>
    </source>
</evidence>
<organism evidence="3 4">
    <name type="scientific">Candidatus Entotheonella gemina</name>
    <dbReference type="NCBI Taxonomy" id="1429439"/>
    <lineage>
        <taxon>Bacteria</taxon>
        <taxon>Pseudomonadati</taxon>
        <taxon>Nitrospinota/Tectimicrobiota group</taxon>
        <taxon>Candidatus Tectimicrobiota</taxon>
        <taxon>Candidatus Entotheonellia</taxon>
        <taxon>Candidatus Entotheonellales</taxon>
        <taxon>Candidatus Entotheonellaceae</taxon>
        <taxon>Candidatus Entotheonella</taxon>
    </lineage>
</organism>
<dbReference type="SMART" id="SM00382">
    <property type="entry name" value="AAA"/>
    <property type="match status" value="1"/>
</dbReference>